<evidence type="ECO:0000256" key="4">
    <source>
        <dbReference type="ARBA" id="ARBA00022989"/>
    </source>
</evidence>
<name>G3AUA7_SPAPN</name>
<organism evidence="11">
    <name type="scientific">Spathaspora passalidarum (strain NRRL Y-27907 / 11-Y1)</name>
    <dbReference type="NCBI Taxonomy" id="619300"/>
    <lineage>
        <taxon>Eukaryota</taxon>
        <taxon>Fungi</taxon>
        <taxon>Dikarya</taxon>
        <taxon>Ascomycota</taxon>
        <taxon>Saccharomycotina</taxon>
        <taxon>Pichiomycetes</taxon>
        <taxon>Debaryomycetaceae</taxon>
        <taxon>Spathaspora</taxon>
    </lineage>
</organism>
<dbReference type="PIRSF" id="PIRSF019693">
    <property type="entry name" value="VAMP-associated"/>
    <property type="match status" value="1"/>
</dbReference>
<keyword evidence="4 8" id="KW-1133">Transmembrane helix</keyword>
<feature type="domain" description="MSP" evidence="9">
    <location>
        <begin position="1"/>
        <end position="123"/>
    </location>
</feature>
<feature type="region of interest" description="Disordered" evidence="7">
    <location>
        <begin position="132"/>
        <end position="157"/>
    </location>
</feature>
<evidence type="ECO:0000313" key="10">
    <source>
        <dbReference type="EMBL" id="EGW30483.1"/>
    </source>
</evidence>
<feature type="coiled-coil region" evidence="6">
    <location>
        <begin position="220"/>
        <end position="247"/>
    </location>
</feature>
<dbReference type="PROSITE" id="PS50202">
    <property type="entry name" value="MSP"/>
    <property type="match status" value="1"/>
</dbReference>
<sequence length="290" mass="32522">MEISPNTLEFKGSFQKQTTEFLTLYNSSPTPLAFKVKTTAPKLYCVRPNASLLRAGESMKISVILQGFSQPLPADYKCKDKFLLVSLPAPDIHDASKVGEYWPSLEAKYKSQMVSKKLRVNYRIGEDADESFDYTQTTESSLPEPSPVPEFNGNGSARERSVYHEPALNNFNREVHQPQQREVHDPSPREIHQPTFQPPVQQQQQAPVVEKRSPVAAQASPELQRELEALANQVRSLSSKLDDNERATAQAVAQQRRAAFDNNTEPVNGISMPVALLLVLISFLIGWLIF</sequence>
<dbReference type="EMBL" id="GL996505">
    <property type="protein sequence ID" value="EGW30483.1"/>
    <property type="molecule type" value="Genomic_DNA"/>
</dbReference>
<feature type="transmembrane region" description="Helical" evidence="8">
    <location>
        <begin position="270"/>
        <end position="289"/>
    </location>
</feature>
<keyword evidence="3 8" id="KW-0812">Transmembrane</keyword>
<dbReference type="RefSeq" id="XP_007377454.1">
    <property type="nucleotide sequence ID" value="XM_007377392.1"/>
</dbReference>
<dbReference type="PANTHER" id="PTHR10809:SF6">
    <property type="entry name" value="AT11025P-RELATED"/>
    <property type="match status" value="1"/>
</dbReference>
<proteinExistence type="inferred from homology"/>
<dbReference type="InterPro" id="IPR000535">
    <property type="entry name" value="MSP_dom"/>
</dbReference>
<dbReference type="SUPFAM" id="SSF49354">
    <property type="entry name" value="PapD-like"/>
    <property type="match status" value="1"/>
</dbReference>
<dbReference type="GO" id="GO:0005886">
    <property type="term" value="C:plasma membrane"/>
    <property type="evidence" value="ECO:0007669"/>
    <property type="project" value="TreeGrafter"/>
</dbReference>
<dbReference type="InterPro" id="IPR016763">
    <property type="entry name" value="VAP"/>
</dbReference>
<feature type="compositionally biased region" description="Low complexity" evidence="7">
    <location>
        <begin position="198"/>
        <end position="208"/>
    </location>
</feature>
<evidence type="ECO:0000256" key="3">
    <source>
        <dbReference type="ARBA" id="ARBA00022692"/>
    </source>
</evidence>
<dbReference type="GO" id="GO:0005789">
    <property type="term" value="C:endoplasmic reticulum membrane"/>
    <property type="evidence" value="ECO:0007669"/>
    <property type="project" value="InterPro"/>
</dbReference>
<dbReference type="HOGENOM" id="CLU_072622_0_0_1"/>
<evidence type="ECO:0000256" key="8">
    <source>
        <dbReference type="SAM" id="Phobius"/>
    </source>
</evidence>
<reference evidence="10 11" key="1">
    <citation type="journal article" date="2011" name="Proc. Natl. Acad. Sci. U.S.A.">
        <title>Comparative genomics of xylose-fermenting fungi for enhanced biofuel production.</title>
        <authorList>
            <person name="Wohlbach D.J."/>
            <person name="Kuo A."/>
            <person name="Sato T.K."/>
            <person name="Potts K.M."/>
            <person name="Salamov A.A."/>
            <person name="LaButti K.M."/>
            <person name="Sun H."/>
            <person name="Clum A."/>
            <person name="Pangilinan J.L."/>
            <person name="Lindquist E.A."/>
            <person name="Lucas S."/>
            <person name="Lapidus A."/>
            <person name="Jin M."/>
            <person name="Gunawan C."/>
            <person name="Balan V."/>
            <person name="Dale B.E."/>
            <person name="Jeffries T.W."/>
            <person name="Zinkel R."/>
            <person name="Barry K.W."/>
            <person name="Grigoriev I.V."/>
            <person name="Gasch A.P."/>
        </authorList>
    </citation>
    <scope>NUCLEOTIDE SEQUENCE [LARGE SCALE GENOMIC DNA]</scope>
    <source>
        <strain evidence="11">NRRL Y-27907 / 11-Y1</strain>
    </source>
</reference>
<keyword evidence="11" id="KW-1185">Reference proteome</keyword>
<dbReference type="Gene3D" id="2.60.40.10">
    <property type="entry name" value="Immunoglobulins"/>
    <property type="match status" value="1"/>
</dbReference>
<dbReference type="InterPro" id="IPR013783">
    <property type="entry name" value="Ig-like_fold"/>
</dbReference>
<dbReference type="KEGG" id="spaa:SPAPADRAFT_157575"/>
<evidence type="ECO:0000256" key="5">
    <source>
        <dbReference type="ARBA" id="ARBA00023136"/>
    </source>
</evidence>
<evidence type="ECO:0000259" key="9">
    <source>
        <dbReference type="PROSITE" id="PS50202"/>
    </source>
</evidence>
<comment type="similarity">
    <text evidence="2">Belongs to the VAMP-associated protein (VAP) (TC 9.B.17) family.</text>
</comment>
<feature type="region of interest" description="Disordered" evidence="7">
    <location>
        <begin position="170"/>
        <end position="220"/>
    </location>
</feature>
<dbReference type="STRING" id="619300.G3AUA7"/>
<dbReference type="GO" id="GO:0033149">
    <property type="term" value="F:FFAT motif binding"/>
    <property type="evidence" value="ECO:0007669"/>
    <property type="project" value="TreeGrafter"/>
</dbReference>
<dbReference type="OMA" id="PNGDNSF"/>
<dbReference type="PANTHER" id="PTHR10809">
    <property type="entry name" value="VESICLE-ASSOCIATED MEMBRANE PROTEIN-ASSOCIATED PROTEIN"/>
    <property type="match status" value="1"/>
</dbReference>
<evidence type="ECO:0000256" key="2">
    <source>
        <dbReference type="ARBA" id="ARBA00008932"/>
    </source>
</evidence>
<evidence type="ECO:0000256" key="7">
    <source>
        <dbReference type="SAM" id="MobiDB-lite"/>
    </source>
</evidence>
<evidence type="ECO:0000256" key="1">
    <source>
        <dbReference type="ARBA" id="ARBA00004211"/>
    </source>
</evidence>
<dbReference type="OrthoDB" id="264603at2759"/>
<dbReference type="eggNOG" id="KOG0439">
    <property type="taxonomic scope" value="Eukaryota"/>
</dbReference>
<dbReference type="GO" id="GO:0061817">
    <property type="term" value="P:endoplasmic reticulum-plasma membrane tethering"/>
    <property type="evidence" value="ECO:0007669"/>
    <property type="project" value="TreeGrafter"/>
</dbReference>
<dbReference type="InParanoid" id="G3AUA7"/>
<dbReference type="AlphaFoldDB" id="G3AUA7"/>
<keyword evidence="6" id="KW-0175">Coiled coil</keyword>
<comment type="subcellular location">
    <subcellularLocation>
        <location evidence="1">Membrane</location>
        <topology evidence="1">Single-pass type IV membrane protein</topology>
    </subcellularLocation>
</comment>
<dbReference type="FunCoup" id="G3AUA7">
    <property type="interactions" value="561"/>
</dbReference>
<dbReference type="GeneID" id="18871088"/>
<dbReference type="Pfam" id="PF00635">
    <property type="entry name" value="Motile_Sperm"/>
    <property type="match status" value="1"/>
</dbReference>
<dbReference type="InterPro" id="IPR008962">
    <property type="entry name" value="PapD-like_sf"/>
</dbReference>
<dbReference type="GO" id="GO:0090158">
    <property type="term" value="P:endoplasmic reticulum membrane organization"/>
    <property type="evidence" value="ECO:0007669"/>
    <property type="project" value="TreeGrafter"/>
</dbReference>
<gene>
    <name evidence="10" type="ORF">SPAPADRAFT_157575</name>
</gene>
<dbReference type="Proteomes" id="UP000000709">
    <property type="component" value="Unassembled WGS sequence"/>
</dbReference>
<protein>
    <recommendedName>
        <fullName evidence="9">MSP domain-containing protein</fullName>
    </recommendedName>
</protein>
<evidence type="ECO:0000313" key="11">
    <source>
        <dbReference type="Proteomes" id="UP000000709"/>
    </source>
</evidence>
<feature type="compositionally biased region" description="Basic and acidic residues" evidence="7">
    <location>
        <begin position="173"/>
        <end position="192"/>
    </location>
</feature>
<evidence type="ECO:0000256" key="6">
    <source>
        <dbReference type="SAM" id="Coils"/>
    </source>
</evidence>
<accession>G3AUA7</accession>
<keyword evidence="5 8" id="KW-0472">Membrane</keyword>